<evidence type="ECO:0000313" key="4">
    <source>
        <dbReference type="Proteomes" id="UP000315344"/>
    </source>
</evidence>
<protein>
    <submittedName>
        <fullName evidence="3">Transporter substrate-binding domain-containing protein</fullName>
    </submittedName>
</protein>
<feature type="domain" description="Solute-binding protein family 3/N-terminal" evidence="2">
    <location>
        <begin position="22"/>
        <end position="241"/>
    </location>
</feature>
<dbReference type="PANTHER" id="PTHR35936">
    <property type="entry name" value="MEMBRANE-BOUND LYTIC MUREIN TRANSGLYCOSYLASE F"/>
    <property type="match status" value="1"/>
</dbReference>
<reference evidence="3 4" key="1">
    <citation type="journal article" date="2017" name="Nat. Commun.">
        <title>In situ click chemistry generation of cyclooxygenase-2 inhibitors.</title>
        <authorList>
            <person name="Bhardwaj A."/>
            <person name="Kaur J."/>
            <person name="Wuest M."/>
            <person name="Wuest F."/>
        </authorList>
    </citation>
    <scope>NUCLEOTIDE SEQUENCE [LARGE SCALE GENOMIC DNA]</scope>
    <source>
        <strain evidence="3">S2_012_000_R3_94</strain>
    </source>
</reference>
<dbReference type="SMART" id="SM00062">
    <property type="entry name" value="PBPb"/>
    <property type="match status" value="1"/>
</dbReference>
<evidence type="ECO:0000256" key="1">
    <source>
        <dbReference type="ARBA" id="ARBA00022729"/>
    </source>
</evidence>
<dbReference type="AlphaFoldDB" id="A0A533HW28"/>
<dbReference type="EMBL" id="VAFL01000029">
    <property type="protein sequence ID" value="TKW63739.1"/>
    <property type="molecule type" value="Genomic_DNA"/>
</dbReference>
<keyword evidence="1" id="KW-0732">Signal</keyword>
<dbReference type="PANTHER" id="PTHR35936:SF17">
    <property type="entry name" value="ARGININE-BINDING EXTRACELLULAR PROTEIN ARTP"/>
    <property type="match status" value="1"/>
</dbReference>
<name>A0A533HW28_PARDE</name>
<dbReference type="InterPro" id="IPR001638">
    <property type="entry name" value="Solute-binding_3/MltF_N"/>
</dbReference>
<dbReference type="SUPFAM" id="SSF53850">
    <property type="entry name" value="Periplasmic binding protein-like II"/>
    <property type="match status" value="1"/>
</dbReference>
<organism evidence="3 4">
    <name type="scientific">Paracoccus denitrificans</name>
    <dbReference type="NCBI Taxonomy" id="266"/>
    <lineage>
        <taxon>Bacteria</taxon>
        <taxon>Pseudomonadati</taxon>
        <taxon>Pseudomonadota</taxon>
        <taxon>Alphaproteobacteria</taxon>
        <taxon>Rhodobacterales</taxon>
        <taxon>Paracoccaceae</taxon>
        <taxon>Paracoccus</taxon>
    </lineage>
</organism>
<dbReference type="Gene3D" id="3.40.190.10">
    <property type="entry name" value="Periplasmic binding protein-like II"/>
    <property type="match status" value="2"/>
</dbReference>
<evidence type="ECO:0000259" key="2">
    <source>
        <dbReference type="SMART" id="SM00062"/>
    </source>
</evidence>
<dbReference type="Proteomes" id="UP000315344">
    <property type="component" value="Unassembled WGS sequence"/>
</dbReference>
<sequence>MKGLATMTDVPKLIREFAPTGRLRVALNHGNRVLVGRDDKGKPFGISVDLARDLAAHLGPALDFVEYERAVDVSSSATSGLWDVCFLAVDPGRAKTIAFTAPYVRIEGCYLASASCTAADAGALVALGLPVGSVKGSAYSLTLQRKPGAENLVMFEDIFAALGALDRGEVAAIAGIRQAMEGEAQKRPGSRVLQPPFMEIRQAMAMPQGRPAASAALADFLDEALHRGRVADILQAYGVARDCAIVPD</sequence>
<proteinExistence type="predicted"/>
<dbReference type="Pfam" id="PF00497">
    <property type="entry name" value="SBP_bac_3"/>
    <property type="match status" value="1"/>
</dbReference>
<accession>A0A533HW28</accession>
<comment type="caution">
    <text evidence="3">The sequence shown here is derived from an EMBL/GenBank/DDBJ whole genome shotgun (WGS) entry which is preliminary data.</text>
</comment>
<gene>
    <name evidence="3" type="ORF">DI616_19215</name>
</gene>
<evidence type="ECO:0000313" key="3">
    <source>
        <dbReference type="EMBL" id="TKW63739.1"/>
    </source>
</evidence>